<keyword evidence="8" id="KW-0902">Two-component regulatory system</keyword>
<dbReference type="GO" id="GO:0046983">
    <property type="term" value="F:protein dimerization activity"/>
    <property type="evidence" value="ECO:0007669"/>
    <property type="project" value="InterPro"/>
</dbReference>
<evidence type="ECO:0000256" key="8">
    <source>
        <dbReference type="ARBA" id="ARBA00023012"/>
    </source>
</evidence>
<dbReference type="RefSeq" id="WP_054294014.1">
    <property type="nucleotide sequence ID" value="NZ_CP012752.1"/>
</dbReference>
<evidence type="ECO:0000256" key="2">
    <source>
        <dbReference type="ARBA" id="ARBA00012438"/>
    </source>
</evidence>
<feature type="transmembrane region" description="Helical" evidence="9">
    <location>
        <begin position="234"/>
        <end position="255"/>
    </location>
</feature>
<comment type="catalytic activity">
    <reaction evidence="1">
        <text>ATP + protein L-histidine = ADP + protein N-phospho-L-histidine.</text>
        <dbReference type="EC" id="2.7.13.3"/>
    </reaction>
</comment>
<dbReference type="GO" id="GO:0000155">
    <property type="term" value="F:phosphorelay sensor kinase activity"/>
    <property type="evidence" value="ECO:0007669"/>
    <property type="project" value="InterPro"/>
</dbReference>
<keyword evidence="6" id="KW-0418">Kinase</keyword>
<feature type="transmembrane region" description="Helical" evidence="9">
    <location>
        <begin position="168"/>
        <end position="190"/>
    </location>
</feature>
<protein>
    <recommendedName>
        <fullName evidence="2">histidine kinase</fullName>
        <ecNumber evidence="2">2.7.13.3</ecNumber>
    </recommendedName>
</protein>
<dbReference type="InterPro" id="IPR011712">
    <property type="entry name" value="Sig_transdc_His_kin_sub3_dim/P"/>
</dbReference>
<dbReference type="EMBL" id="CP012752">
    <property type="protein sequence ID" value="ALG12118.1"/>
    <property type="molecule type" value="Genomic_DNA"/>
</dbReference>
<dbReference type="PANTHER" id="PTHR24421:SF10">
    <property type="entry name" value="NITRATE_NITRITE SENSOR PROTEIN NARQ"/>
    <property type="match status" value="1"/>
</dbReference>
<proteinExistence type="predicted"/>
<dbReference type="Gene3D" id="3.30.565.10">
    <property type="entry name" value="Histidine kinase-like ATPase, C-terminal domain"/>
    <property type="match status" value="1"/>
</dbReference>
<keyword evidence="9" id="KW-1133">Transmembrane helix</keyword>
<feature type="domain" description="Histidine kinase/HSP90-like ATPase" evidence="10">
    <location>
        <begin position="480"/>
        <end position="561"/>
    </location>
</feature>
<feature type="transmembrane region" description="Helical" evidence="9">
    <location>
        <begin position="84"/>
        <end position="110"/>
    </location>
</feature>
<dbReference type="Pfam" id="PF07730">
    <property type="entry name" value="HisKA_3"/>
    <property type="match status" value="1"/>
</dbReference>
<feature type="domain" description="Signal transduction histidine kinase subgroup 3 dimerisation and phosphoacceptor" evidence="11">
    <location>
        <begin position="375"/>
        <end position="441"/>
    </location>
</feature>
<dbReference type="InterPro" id="IPR036890">
    <property type="entry name" value="HATPase_C_sf"/>
</dbReference>
<dbReference type="PANTHER" id="PTHR24421">
    <property type="entry name" value="NITRATE/NITRITE SENSOR PROTEIN NARX-RELATED"/>
    <property type="match status" value="1"/>
</dbReference>
<evidence type="ECO:0000256" key="7">
    <source>
        <dbReference type="ARBA" id="ARBA00022840"/>
    </source>
</evidence>
<keyword evidence="9" id="KW-0472">Membrane</keyword>
<keyword evidence="9" id="KW-0812">Transmembrane</keyword>
<reference evidence="12 13" key="1">
    <citation type="submission" date="2015-07" db="EMBL/GenBank/DDBJ databases">
        <title>Genome sequencing of Kibdelosporangium phytohabitans.</title>
        <authorList>
            <person name="Qin S."/>
            <person name="Xing K."/>
        </authorList>
    </citation>
    <scope>NUCLEOTIDE SEQUENCE [LARGE SCALE GENOMIC DNA]</scope>
    <source>
        <strain evidence="12 13">KLBMP1111</strain>
    </source>
</reference>
<evidence type="ECO:0000256" key="3">
    <source>
        <dbReference type="ARBA" id="ARBA00022553"/>
    </source>
</evidence>
<dbReference type="Gene3D" id="1.20.5.1930">
    <property type="match status" value="1"/>
</dbReference>
<keyword evidence="3" id="KW-0597">Phosphoprotein</keyword>
<keyword evidence="7" id="KW-0067">ATP-binding</keyword>
<dbReference type="KEGG" id="kphy:AOZ06_39320"/>
<evidence type="ECO:0000256" key="1">
    <source>
        <dbReference type="ARBA" id="ARBA00000085"/>
    </source>
</evidence>
<organism evidence="12 13">
    <name type="scientific">Kibdelosporangium phytohabitans</name>
    <dbReference type="NCBI Taxonomy" id="860235"/>
    <lineage>
        <taxon>Bacteria</taxon>
        <taxon>Bacillati</taxon>
        <taxon>Actinomycetota</taxon>
        <taxon>Actinomycetes</taxon>
        <taxon>Pseudonocardiales</taxon>
        <taxon>Pseudonocardiaceae</taxon>
        <taxon>Kibdelosporangium</taxon>
    </lineage>
</organism>
<evidence type="ECO:0000256" key="5">
    <source>
        <dbReference type="ARBA" id="ARBA00022741"/>
    </source>
</evidence>
<evidence type="ECO:0000313" key="12">
    <source>
        <dbReference type="EMBL" id="ALG12118.1"/>
    </source>
</evidence>
<evidence type="ECO:0000256" key="9">
    <source>
        <dbReference type="SAM" id="Phobius"/>
    </source>
</evidence>
<keyword evidence="5" id="KW-0547">Nucleotide-binding</keyword>
<dbReference type="Pfam" id="PF02518">
    <property type="entry name" value="HATPase_c"/>
    <property type="match status" value="1"/>
</dbReference>
<feature type="transmembrane region" description="Helical" evidence="9">
    <location>
        <begin position="202"/>
        <end position="228"/>
    </location>
</feature>
<dbReference type="Proteomes" id="UP000063699">
    <property type="component" value="Chromosome"/>
</dbReference>
<dbReference type="GO" id="GO:0005524">
    <property type="term" value="F:ATP binding"/>
    <property type="evidence" value="ECO:0007669"/>
    <property type="project" value="UniProtKB-KW"/>
</dbReference>
<name>A0A0N9IBB8_9PSEU</name>
<evidence type="ECO:0000259" key="11">
    <source>
        <dbReference type="Pfam" id="PF07730"/>
    </source>
</evidence>
<dbReference type="AlphaFoldDB" id="A0A0N9IBB8"/>
<dbReference type="GO" id="GO:0016020">
    <property type="term" value="C:membrane"/>
    <property type="evidence" value="ECO:0007669"/>
    <property type="project" value="InterPro"/>
</dbReference>
<dbReference type="OrthoDB" id="5241729at2"/>
<dbReference type="InterPro" id="IPR050482">
    <property type="entry name" value="Sensor_HK_TwoCompSys"/>
</dbReference>
<dbReference type="SUPFAM" id="SSF55874">
    <property type="entry name" value="ATPase domain of HSP90 chaperone/DNA topoisomerase II/histidine kinase"/>
    <property type="match status" value="1"/>
</dbReference>
<evidence type="ECO:0000259" key="10">
    <source>
        <dbReference type="Pfam" id="PF02518"/>
    </source>
</evidence>
<keyword evidence="13" id="KW-1185">Reference proteome</keyword>
<keyword evidence="4" id="KW-0808">Transferase</keyword>
<dbReference type="InterPro" id="IPR003594">
    <property type="entry name" value="HATPase_dom"/>
</dbReference>
<dbReference type="STRING" id="860235.AOZ06_39320"/>
<dbReference type="EC" id="2.7.13.3" evidence="2"/>
<evidence type="ECO:0000313" key="13">
    <source>
        <dbReference type="Proteomes" id="UP000063699"/>
    </source>
</evidence>
<accession>A0A0N9IBB8</accession>
<evidence type="ECO:0000256" key="6">
    <source>
        <dbReference type="ARBA" id="ARBA00022777"/>
    </source>
</evidence>
<feature type="transmembrane region" description="Helical" evidence="9">
    <location>
        <begin position="60"/>
        <end position="78"/>
    </location>
</feature>
<gene>
    <name evidence="12" type="ORF">AOZ06_39320</name>
</gene>
<feature type="transmembrane region" description="Helical" evidence="9">
    <location>
        <begin position="122"/>
        <end position="141"/>
    </location>
</feature>
<evidence type="ECO:0000256" key="4">
    <source>
        <dbReference type="ARBA" id="ARBA00022679"/>
    </source>
</evidence>
<dbReference type="CDD" id="cd16917">
    <property type="entry name" value="HATPase_UhpB-NarQ-NarX-like"/>
    <property type="match status" value="1"/>
</dbReference>
<sequence length="563" mass="59219">MPRLILAAGLALAVFDGWLAYRYGGYGVLFDLKELAQIAAWLVAGYFASRIRPGTPMSVLMVTLGLLLASTAPAAFALETDSSAVHVVVAVAYVLTALQLPLGAHVFLAYPSGHVRDRVGRNVMFGGYVFAAVMVVLQAMAGPVHRSGGCRDVCTPLPLVHSPVLAGWTAQLAGLGSAVLTLVGASVIVLRMVKASRRHRRVLAFPAVAMVLTALLFALVGVLGAAGVSDLNPTLALAQFASLVAVPAAFFLGLLRERLDEARVSDLIRQIQYMPTGQLADAVSKALSDPGVQIHAEIPDGVPADRLTVVGDRDDPLGVIVHDASLRAEPQLLDAISAAVGLALENARLQAAVRTQLAHVRASRARLVTAADEARRKLERDLHDGAQQRMLSVGLILGMLRQSLPGAGAETAELLDEVETELRLATQELRELARGIHPAVLTMQGLKAAVEQLVVRVALRARVRVDELPELSDAATATAYFVVSEAVANTVRHAEASEIDIRITHAGQHIHVRVEDDGKGGADFAAGSGLTGLADRVAAVDGALRLDSPLGVGTVVEVELPCG</sequence>